<accession>A0AA39SDV4</accession>
<keyword evidence="7" id="KW-1185">Reference proteome</keyword>
<dbReference type="AlphaFoldDB" id="A0AA39SDV4"/>
<evidence type="ECO:0000256" key="1">
    <source>
        <dbReference type="ARBA" id="ARBA00004141"/>
    </source>
</evidence>
<protein>
    <submittedName>
        <fullName evidence="6">Uncharacterized protein</fullName>
    </submittedName>
</protein>
<dbReference type="EMBL" id="JAUESC010000382">
    <property type="protein sequence ID" value="KAK0587174.1"/>
    <property type="molecule type" value="Genomic_DNA"/>
</dbReference>
<evidence type="ECO:0000256" key="5">
    <source>
        <dbReference type="ARBA" id="ARBA00023136"/>
    </source>
</evidence>
<dbReference type="GO" id="GO:0032979">
    <property type="term" value="P:protein insertion into mitochondrial inner membrane from matrix"/>
    <property type="evidence" value="ECO:0007669"/>
    <property type="project" value="TreeGrafter"/>
</dbReference>
<keyword evidence="4" id="KW-1133">Transmembrane helix</keyword>
<sequence>MVEKVPSFKSGGVFWFTDLTTSDSFYILPILTGLSFSISAEVTMQEFMKVDRDDDFMKIISRCVAVLLVSATMDCPKAICCYLITSNLVPLAHVQEDSPDSTLSQREIHNFIQQRSFGSGLNNSYGSDGAFFQGKGVSQFSLGSSAGSAFCQYMSTTVGEGSDKIELMSDVADVLTDATTQVVANHAPAHVIDAGHNFTGRNWLYFVIGLHQTCSLLHMDSCLKFLGKALCVPEIPVAPPSTTP</sequence>
<gene>
    <name evidence="6" type="ORF">LWI29_018669</name>
</gene>
<organism evidence="6 7">
    <name type="scientific">Acer saccharum</name>
    <name type="common">Sugar maple</name>
    <dbReference type="NCBI Taxonomy" id="4024"/>
    <lineage>
        <taxon>Eukaryota</taxon>
        <taxon>Viridiplantae</taxon>
        <taxon>Streptophyta</taxon>
        <taxon>Embryophyta</taxon>
        <taxon>Tracheophyta</taxon>
        <taxon>Spermatophyta</taxon>
        <taxon>Magnoliopsida</taxon>
        <taxon>eudicotyledons</taxon>
        <taxon>Gunneridae</taxon>
        <taxon>Pentapetalae</taxon>
        <taxon>rosids</taxon>
        <taxon>malvids</taxon>
        <taxon>Sapindales</taxon>
        <taxon>Sapindaceae</taxon>
        <taxon>Hippocastanoideae</taxon>
        <taxon>Acereae</taxon>
        <taxon>Acer</taxon>
    </lineage>
</organism>
<evidence type="ECO:0000256" key="4">
    <source>
        <dbReference type="ARBA" id="ARBA00022989"/>
    </source>
</evidence>
<dbReference type="InterPro" id="IPR001708">
    <property type="entry name" value="YidC/ALB3/OXA1/COX18"/>
</dbReference>
<dbReference type="GO" id="GO:0005743">
    <property type="term" value="C:mitochondrial inner membrane"/>
    <property type="evidence" value="ECO:0007669"/>
    <property type="project" value="TreeGrafter"/>
</dbReference>
<dbReference type="PANTHER" id="PTHR12428:SF34">
    <property type="entry name" value="MITOCHONDRIAL INNER MEMBRANE PROTEIN OXA1-LIKE"/>
    <property type="match status" value="1"/>
</dbReference>
<evidence type="ECO:0000313" key="6">
    <source>
        <dbReference type="EMBL" id="KAK0587174.1"/>
    </source>
</evidence>
<evidence type="ECO:0000256" key="2">
    <source>
        <dbReference type="ARBA" id="ARBA00010583"/>
    </source>
</evidence>
<dbReference type="GO" id="GO:0032977">
    <property type="term" value="F:membrane insertase activity"/>
    <property type="evidence" value="ECO:0007669"/>
    <property type="project" value="InterPro"/>
</dbReference>
<evidence type="ECO:0000313" key="7">
    <source>
        <dbReference type="Proteomes" id="UP001168877"/>
    </source>
</evidence>
<dbReference type="Proteomes" id="UP001168877">
    <property type="component" value="Unassembled WGS sequence"/>
</dbReference>
<keyword evidence="3" id="KW-0812">Transmembrane</keyword>
<reference evidence="6" key="1">
    <citation type="journal article" date="2022" name="Plant J.">
        <title>Strategies of tolerance reflected in two North American maple genomes.</title>
        <authorList>
            <person name="McEvoy S.L."/>
            <person name="Sezen U.U."/>
            <person name="Trouern-Trend A."/>
            <person name="McMahon S.M."/>
            <person name="Schaberg P.G."/>
            <person name="Yang J."/>
            <person name="Wegrzyn J.L."/>
            <person name="Swenson N.G."/>
        </authorList>
    </citation>
    <scope>NUCLEOTIDE SEQUENCE</scope>
    <source>
        <strain evidence="6">NS2018</strain>
    </source>
</reference>
<dbReference type="PANTHER" id="PTHR12428">
    <property type="entry name" value="OXA1"/>
    <property type="match status" value="1"/>
</dbReference>
<comment type="similarity">
    <text evidence="2">Belongs to the OXA1/ALB3/YidC (TC 2.A.9.2) family.</text>
</comment>
<keyword evidence="5" id="KW-0472">Membrane</keyword>
<comment type="subcellular location">
    <subcellularLocation>
        <location evidence="1">Membrane</location>
        <topology evidence="1">Multi-pass membrane protein</topology>
    </subcellularLocation>
</comment>
<reference evidence="6" key="2">
    <citation type="submission" date="2023-06" db="EMBL/GenBank/DDBJ databases">
        <authorList>
            <person name="Swenson N.G."/>
            <person name="Wegrzyn J.L."/>
            <person name="Mcevoy S.L."/>
        </authorList>
    </citation>
    <scope>NUCLEOTIDE SEQUENCE</scope>
    <source>
        <strain evidence="6">NS2018</strain>
        <tissue evidence="6">Leaf</tissue>
    </source>
</reference>
<proteinExistence type="inferred from homology"/>
<comment type="caution">
    <text evidence="6">The sequence shown here is derived from an EMBL/GenBank/DDBJ whole genome shotgun (WGS) entry which is preliminary data.</text>
</comment>
<evidence type="ECO:0000256" key="3">
    <source>
        <dbReference type="ARBA" id="ARBA00022692"/>
    </source>
</evidence>
<name>A0AA39SDV4_ACESA</name>